<feature type="transmembrane region" description="Helical" evidence="1">
    <location>
        <begin position="180"/>
        <end position="202"/>
    </location>
</feature>
<feature type="transmembrane region" description="Helical" evidence="1">
    <location>
        <begin position="209"/>
        <end position="232"/>
    </location>
</feature>
<evidence type="ECO:0000313" key="2">
    <source>
        <dbReference type="EMBL" id="ANS25328.1"/>
    </source>
</evidence>
<protein>
    <submittedName>
        <fullName evidence="2">Uncharacterized protein</fullName>
    </submittedName>
</protein>
<accession>A0A1B1JYC9</accession>
<keyword evidence="1" id="KW-0472">Membrane</keyword>
<reference evidence="2 3" key="1">
    <citation type="submission" date="2014-07" db="EMBL/GenBank/DDBJ databases">
        <authorList>
            <person name="Zhang J.E."/>
            <person name="Yang H."/>
            <person name="Guo J."/>
            <person name="Deng Z."/>
            <person name="Luo H."/>
            <person name="Luo M."/>
            <person name="Zhao B."/>
        </authorList>
    </citation>
    <scope>NUCLEOTIDE SEQUENCE [LARGE SCALE GENOMIC DNA]</scope>
    <source>
        <strain evidence="2 3">1CP</strain>
    </source>
</reference>
<name>A0A1B1JYC9_RHOOP</name>
<dbReference type="Proteomes" id="UP000186108">
    <property type="component" value="Chromosome"/>
</dbReference>
<keyword evidence="1" id="KW-0812">Transmembrane</keyword>
<feature type="transmembrane region" description="Helical" evidence="1">
    <location>
        <begin position="252"/>
        <end position="275"/>
    </location>
</feature>
<dbReference type="EMBL" id="CP009111">
    <property type="protein sequence ID" value="ANS25328.1"/>
    <property type="molecule type" value="Genomic_DNA"/>
</dbReference>
<evidence type="ECO:0000313" key="3">
    <source>
        <dbReference type="Proteomes" id="UP000186108"/>
    </source>
</evidence>
<organism evidence="2 3">
    <name type="scientific">Rhodococcus opacus</name>
    <name type="common">Nocardia opaca</name>
    <dbReference type="NCBI Taxonomy" id="37919"/>
    <lineage>
        <taxon>Bacteria</taxon>
        <taxon>Bacillati</taxon>
        <taxon>Actinomycetota</taxon>
        <taxon>Actinomycetes</taxon>
        <taxon>Mycobacteriales</taxon>
        <taxon>Nocardiaceae</taxon>
        <taxon>Rhodococcus</taxon>
    </lineage>
</organism>
<sequence length="308" mass="32634">MRSTKLSVALAREALAARTETANGWLQGTPPGRTVRRVIDGLIEIELVDRSMTLAARIFTSVLPVMIAAPTLSSWNVTARTIKTQFGFDPTELTSTSGTVDTTDASFAAFGVVGLLMIAISGTSFARALARIYGKIWNVPSINLRDAWRWLVVLFAVALSGTAIGVASELTSIRFIGPPLAVAGEFAVWMVVWTLSPYLLTIGTLKGRVLWATGALTAAALTALHVGGRLVLPRITAAAQHQFGPLGLVFTAISWLFVLSVVIVGSAVIVKAIALDEGYVGHYLRGPDAVASEQAAETLAQDDGAHHE</sequence>
<feature type="transmembrane region" description="Helical" evidence="1">
    <location>
        <begin position="105"/>
        <end position="126"/>
    </location>
</feature>
<feature type="transmembrane region" description="Helical" evidence="1">
    <location>
        <begin position="147"/>
        <end position="168"/>
    </location>
</feature>
<evidence type="ECO:0000256" key="1">
    <source>
        <dbReference type="SAM" id="Phobius"/>
    </source>
</evidence>
<gene>
    <name evidence="2" type="ORF">R1CP_02930</name>
</gene>
<proteinExistence type="predicted"/>
<dbReference type="RefSeq" id="WP_231137805.1">
    <property type="nucleotide sequence ID" value="NZ_CP009111.1"/>
</dbReference>
<keyword evidence="1" id="KW-1133">Transmembrane helix</keyword>
<dbReference type="AlphaFoldDB" id="A0A1B1JYC9"/>